<evidence type="ECO:0000256" key="1">
    <source>
        <dbReference type="ARBA" id="ARBA00004383"/>
    </source>
</evidence>
<evidence type="ECO:0000256" key="10">
    <source>
        <dbReference type="SAM" id="Phobius"/>
    </source>
</evidence>
<keyword evidence="9 10" id="KW-0472">Membrane</keyword>
<keyword evidence="7" id="KW-0653">Protein transport</keyword>
<dbReference type="InterPro" id="IPR003538">
    <property type="entry name" value="TonB"/>
</dbReference>
<feature type="domain" description="TonB C-terminal" evidence="11">
    <location>
        <begin position="139"/>
        <end position="229"/>
    </location>
</feature>
<dbReference type="GO" id="GO:0015891">
    <property type="term" value="P:siderophore transport"/>
    <property type="evidence" value="ECO:0007669"/>
    <property type="project" value="InterPro"/>
</dbReference>
<evidence type="ECO:0000256" key="7">
    <source>
        <dbReference type="ARBA" id="ARBA00022927"/>
    </source>
</evidence>
<accession>A0A1M4TNA4</accession>
<dbReference type="GO" id="GO:0055085">
    <property type="term" value="P:transmembrane transport"/>
    <property type="evidence" value="ECO:0007669"/>
    <property type="project" value="InterPro"/>
</dbReference>
<evidence type="ECO:0000256" key="8">
    <source>
        <dbReference type="ARBA" id="ARBA00022989"/>
    </source>
</evidence>
<evidence type="ECO:0000256" key="4">
    <source>
        <dbReference type="ARBA" id="ARBA00022475"/>
    </source>
</evidence>
<dbReference type="GO" id="GO:0031992">
    <property type="term" value="F:energy transducer activity"/>
    <property type="evidence" value="ECO:0007669"/>
    <property type="project" value="InterPro"/>
</dbReference>
<keyword evidence="3" id="KW-0813">Transport</keyword>
<proteinExistence type="inferred from homology"/>
<dbReference type="NCBIfam" id="TIGR01352">
    <property type="entry name" value="tonB_Cterm"/>
    <property type="match status" value="1"/>
</dbReference>
<dbReference type="InterPro" id="IPR051045">
    <property type="entry name" value="TonB-dependent_transducer"/>
</dbReference>
<organism evidence="12 13">
    <name type="scientific">Bacteroides faecichinchillae</name>
    <dbReference type="NCBI Taxonomy" id="871325"/>
    <lineage>
        <taxon>Bacteria</taxon>
        <taxon>Pseudomonadati</taxon>
        <taxon>Bacteroidota</taxon>
        <taxon>Bacteroidia</taxon>
        <taxon>Bacteroidales</taxon>
        <taxon>Bacteroidaceae</taxon>
        <taxon>Bacteroides</taxon>
    </lineage>
</organism>
<dbReference type="Proteomes" id="UP000184436">
    <property type="component" value="Unassembled WGS sequence"/>
</dbReference>
<evidence type="ECO:0000256" key="3">
    <source>
        <dbReference type="ARBA" id="ARBA00022448"/>
    </source>
</evidence>
<dbReference type="Pfam" id="PF03544">
    <property type="entry name" value="TonB_C"/>
    <property type="match status" value="1"/>
</dbReference>
<gene>
    <name evidence="12" type="ORF">SAMN05444349_102185</name>
</gene>
<protein>
    <submittedName>
        <fullName evidence="12">Protein TonB</fullName>
    </submittedName>
</protein>
<comment type="subcellular location">
    <subcellularLocation>
        <location evidence="1">Cell inner membrane</location>
        <topology evidence="1">Single-pass membrane protein</topology>
        <orientation evidence="1">Periplasmic side</orientation>
    </subcellularLocation>
</comment>
<dbReference type="PANTHER" id="PTHR33446:SF2">
    <property type="entry name" value="PROTEIN TONB"/>
    <property type="match status" value="1"/>
</dbReference>
<dbReference type="RefSeq" id="WP_025073678.1">
    <property type="nucleotide sequence ID" value="NZ_FQVD01000002.1"/>
</dbReference>
<reference evidence="12 13" key="1">
    <citation type="submission" date="2016-11" db="EMBL/GenBank/DDBJ databases">
        <authorList>
            <person name="Jaros S."/>
            <person name="Januszkiewicz K."/>
            <person name="Wedrychowicz H."/>
        </authorList>
    </citation>
    <scope>NUCLEOTIDE SEQUENCE [LARGE SCALE GENOMIC DNA]</scope>
    <source>
        <strain evidence="12 13">DSM 26883</strain>
    </source>
</reference>
<evidence type="ECO:0000256" key="2">
    <source>
        <dbReference type="ARBA" id="ARBA00006555"/>
    </source>
</evidence>
<keyword evidence="6 10" id="KW-0812">Transmembrane</keyword>
<comment type="similarity">
    <text evidence="2">Belongs to the TonB family.</text>
</comment>
<keyword evidence="4" id="KW-1003">Cell membrane</keyword>
<dbReference type="FunFam" id="3.30.1150.10:FF:000002">
    <property type="entry name" value="Energy transducer TonB"/>
    <property type="match status" value="1"/>
</dbReference>
<dbReference type="AlphaFoldDB" id="A0A1M4TNA4"/>
<dbReference type="EMBL" id="FQVD01000002">
    <property type="protein sequence ID" value="SHE45941.1"/>
    <property type="molecule type" value="Genomic_DNA"/>
</dbReference>
<name>A0A1M4TNA4_9BACE</name>
<sequence>MEAKKSKKAATENQRGSWLMMGLVVALAFMFVSFEWTQHGVRIATTSSLNDESIFVTELVPITFPDEKKPEPPPVTKLVDVFVVVDDKTEIEEDISMVVEDMSFKPVEGILAPPTEVVEEVILEDEIYVAVENMPEFPGGTAQLMKYLSSHIKYPTISQETGTSGKVIVQFVVDKDGSITSPEVVRGVDPYLDKEALRVISTMPKWKPGEQNGRKVRVKFTVPVSFTLQ</sequence>
<dbReference type="PRINTS" id="PR01374">
    <property type="entry name" value="TONBPROTEIN"/>
</dbReference>
<evidence type="ECO:0000256" key="9">
    <source>
        <dbReference type="ARBA" id="ARBA00023136"/>
    </source>
</evidence>
<dbReference type="PROSITE" id="PS52015">
    <property type="entry name" value="TONB_CTD"/>
    <property type="match status" value="1"/>
</dbReference>
<evidence type="ECO:0000313" key="12">
    <source>
        <dbReference type="EMBL" id="SHE45941.1"/>
    </source>
</evidence>
<evidence type="ECO:0000313" key="13">
    <source>
        <dbReference type="Proteomes" id="UP000184436"/>
    </source>
</evidence>
<keyword evidence="13" id="KW-1185">Reference proteome</keyword>
<dbReference type="GO" id="GO:0015031">
    <property type="term" value="P:protein transport"/>
    <property type="evidence" value="ECO:0007669"/>
    <property type="project" value="UniProtKB-KW"/>
</dbReference>
<evidence type="ECO:0000256" key="5">
    <source>
        <dbReference type="ARBA" id="ARBA00022519"/>
    </source>
</evidence>
<dbReference type="InterPro" id="IPR006260">
    <property type="entry name" value="TonB/TolA_C"/>
</dbReference>
<dbReference type="SUPFAM" id="SSF74653">
    <property type="entry name" value="TolA/TonB C-terminal domain"/>
    <property type="match status" value="1"/>
</dbReference>
<dbReference type="OrthoDB" id="9814002at2"/>
<dbReference type="Gene3D" id="3.30.1150.10">
    <property type="match status" value="1"/>
</dbReference>
<dbReference type="InterPro" id="IPR037682">
    <property type="entry name" value="TonB_C"/>
</dbReference>
<evidence type="ECO:0000256" key="6">
    <source>
        <dbReference type="ARBA" id="ARBA00022692"/>
    </source>
</evidence>
<keyword evidence="5" id="KW-0997">Cell inner membrane</keyword>
<dbReference type="PANTHER" id="PTHR33446">
    <property type="entry name" value="PROTEIN TONB-RELATED"/>
    <property type="match status" value="1"/>
</dbReference>
<dbReference type="GO" id="GO:0030288">
    <property type="term" value="C:outer membrane-bounded periplasmic space"/>
    <property type="evidence" value="ECO:0007669"/>
    <property type="project" value="InterPro"/>
</dbReference>
<feature type="transmembrane region" description="Helical" evidence="10">
    <location>
        <begin position="16"/>
        <end position="36"/>
    </location>
</feature>
<evidence type="ECO:0000259" key="11">
    <source>
        <dbReference type="PROSITE" id="PS52015"/>
    </source>
</evidence>
<dbReference type="GO" id="GO:0098797">
    <property type="term" value="C:plasma membrane protein complex"/>
    <property type="evidence" value="ECO:0007669"/>
    <property type="project" value="TreeGrafter"/>
</dbReference>
<dbReference type="STRING" id="871325.SAMN05444349_102185"/>
<keyword evidence="8 10" id="KW-1133">Transmembrane helix</keyword>